<evidence type="ECO:0000313" key="1">
    <source>
        <dbReference type="EMBL" id="GEK37652.1"/>
    </source>
</evidence>
<gene>
    <name evidence="1" type="ORF">ETH01_19390</name>
</gene>
<accession>A0A510WEQ0</accession>
<dbReference type="EMBL" id="BJUG01000010">
    <property type="protein sequence ID" value="GEK37652.1"/>
    <property type="molecule type" value="Genomic_DNA"/>
</dbReference>
<evidence type="ECO:0000313" key="2">
    <source>
        <dbReference type="Proteomes" id="UP000321361"/>
    </source>
</evidence>
<name>A0A510WEQ0_ENTTH</name>
<dbReference type="AlphaFoldDB" id="A0A510WEQ0"/>
<sequence length="83" mass="10028">MNIDKLNMRKKVLLSLEKITYVRIQEITVAGLLDFFHVILKEVAANKNVFSFFRKLCLASIIRRKLFEQKIFFWFYDEKIILK</sequence>
<comment type="caution">
    <text evidence="1">The sequence shown here is derived from an EMBL/GenBank/DDBJ whole genome shotgun (WGS) entry which is preliminary data.</text>
</comment>
<proteinExistence type="predicted"/>
<protein>
    <submittedName>
        <fullName evidence="1">Uncharacterized protein</fullName>
    </submittedName>
</protein>
<dbReference type="Proteomes" id="UP000321361">
    <property type="component" value="Unassembled WGS sequence"/>
</dbReference>
<reference evidence="1 2" key="1">
    <citation type="submission" date="2019-07" db="EMBL/GenBank/DDBJ databases">
        <title>Whole genome shotgun sequence of Enterococcus thailandicus NBRC 101867.</title>
        <authorList>
            <person name="Hosoyama A."/>
            <person name="Uohara A."/>
            <person name="Ohji S."/>
            <person name="Ichikawa N."/>
        </authorList>
    </citation>
    <scope>NUCLEOTIDE SEQUENCE [LARGE SCALE GENOMIC DNA]</scope>
    <source>
        <strain evidence="1 2">NBRC 101867</strain>
    </source>
</reference>
<organism evidence="1 2">
    <name type="scientific">Enterococcus thailandicus</name>
    <dbReference type="NCBI Taxonomy" id="417368"/>
    <lineage>
        <taxon>Bacteria</taxon>
        <taxon>Bacillati</taxon>
        <taxon>Bacillota</taxon>
        <taxon>Bacilli</taxon>
        <taxon>Lactobacillales</taxon>
        <taxon>Enterococcaceae</taxon>
        <taxon>Enterococcus</taxon>
    </lineage>
</organism>